<reference evidence="8 9" key="1">
    <citation type="journal article" date="2018" name="Nat. Ecol. Evol.">
        <title>Pezizomycetes genomes reveal the molecular basis of ectomycorrhizal truffle lifestyle.</title>
        <authorList>
            <person name="Murat C."/>
            <person name="Payen T."/>
            <person name="Noel B."/>
            <person name="Kuo A."/>
            <person name="Morin E."/>
            <person name="Chen J."/>
            <person name="Kohler A."/>
            <person name="Krizsan K."/>
            <person name="Balestrini R."/>
            <person name="Da Silva C."/>
            <person name="Montanini B."/>
            <person name="Hainaut M."/>
            <person name="Levati E."/>
            <person name="Barry K.W."/>
            <person name="Belfiori B."/>
            <person name="Cichocki N."/>
            <person name="Clum A."/>
            <person name="Dockter R.B."/>
            <person name="Fauchery L."/>
            <person name="Guy J."/>
            <person name="Iotti M."/>
            <person name="Le Tacon F."/>
            <person name="Lindquist E.A."/>
            <person name="Lipzen A."/>
            <person name="Malagnac F."/>
            <person name="Mello A."/>
            <person name="Molinier V."/>
            <person name="Miyauchi S."/>
            <person name="Poulain J."/>
            <person name="Riccioni C."/>
            <person name="Rubini A."/>
            <person name="Sitrit Y."/>
            <person name="Splivallo R."/>
            <person name="Traeger S."/>
            <person name="Wang M."/>
            <person name="Zifcakova L."/>
            <person name="Wipf D."/>
            <person name="Zambonelli A."/>
            <person name="Paolocci F."/>
            <person name="Nowrousian M."/>
            <person name="Ottonello S."/>
            <person name="Baldrian P."/>
            <person name="Spatafora J.W."/>
            <person name="Henrissat B."/>
            <person name="Nagy L.G."/>
            <person name="Aury J.M."/>
            <person name="Wincker P."/>
            <person name="Grigoriev I.V."/>
            <person name="Bonfante P."/>
            <person name="Martin F.M."/>
        </authorList>
    </citation>
    <scope>NUCLEOTIDE SEQUENCE [LARGE SCALE GENOMIC DNA]</scope>
    <source>
        <strain evidence="8 9">RN42</strain>
    </source>
</reference>
<dbReference type="Pfam" id="PF05199">
    <property type="entry name" value="GMC_oxred_C"/>
    <property type="match status" value="1"/>
</dbReference>
<dbReference type="InterPro" id="IPR012132">
    <property type="entry name" value="GMC_OxRdtase"/>
</dbReference>
<keyword evidence="9" id="KW-1185">Reference proteome</keyword>
<protein>
    <submittedName>
        <fullName evidence="8">GMC oxidoreductase</fullName>
    </submittedName>
</protein>
<comment type="cofactor">
    <cofactor evidence="3">
        <name>FAD</name>
        <dbReference type="ChEBI" id="CHEBI:57692"/>
    </cofactor>
</comment>
<feature type="domain" description="Glucose-methanol-choline oxidoreductase N-terminal" evidence="7">
    <location>
        <begin position="307"/>
        <end position="321"/>
    </location>
</feature>
<dbReference type="OrthoDB" id="269227at2759"/>
<dbReference type="Gene3D" id="3.50.50.60">
    <property type="entry name" value="FAD/NAD(P)-binding domain"/>
    <property type="match status" value="1"/>
</dbReference>
<comment type="similarity">
    <text evidence="1 4">Belongs to the GMC oxidoreductase family.</text>
</comment>
<keyword evidence="4" id="KW-0285">Flavoprotein</keyword>
<dbReference type="Proteomes" id="UP000275078">
    <property type="component" value="Unassembled WGS sequence"/>
</dbReference>
<dbReference type="SUPFAM" id="SSF54373">
    <property type="entry name" value="FAD-linked reductases, C-terminal domain"/>
    <property type="match status" value="1"/>
</dbReference>
<dbReference type="STRING" id="1160509.A0A3N4IHW2"/>
<dbReference type="PROSITE" id="PS00623">
    <property type="entry name" value="GMC_OXRED_1"/>
    <property type="match status" value="1"/>
</dbReference>
<keyword evidence="3 4" id="KW-0274">FAD</keyword>
<dbReference type="PANTHER" id="PTHR11552">
    <property type="entry name" value="GLUCOSE-METHANOL-CHOLINE GMC OXIDOREDUCTASE"/>
    <property type="match status" value="1"/>
</dbReference>
<dbReference type="AlphaFoldDB" id="A0A3N4IHW2"/>
<evidence type="ECO:0000256" key="4">
    <source>
        <dbReference type="RuleBase" id="RU003968"/>
    </source>
</evidence>
<evidence type="ECO:0000313" key="8">
    <source>
        <dbReference type="EMBL" id="RPA83730.1"/>
    </source>
</evidence>
<feature type="chain" id="PRO_5017962258" evidence="5">
    <location>
        <begin position="22"/>
        <end position="608"/>
    </location>
</feature>
<accession>A0A3N4IHW2</accession>
<evidence type="ECO:0000256" key="5">
    <source>
        <dbReference type="SAM" id="SignalP"/>
    </source>
</evidence>
<dbReference type="PANTHER" id="PTHR11552:SF115">
    <property type="entry name" value="DEHYDROGENASE XPTC-RELATED"/>
    <property type="match status" value="1"/>
</dbReference>
<dbReference type="GO" id="GO:0050660">
    <property type="term" value="F:flavin adenine dinucleotide binding"/>
    <property type="evidence" value="ECO:0007669"/>
    <property type="project" value="InterPro"/>
</dbReference>
<dbReference type="InterPro" id="IPR036188">
    <property type="entry name" value="FAD/NAD-bd_sf"/>
</dbReference>
<feature type="signal peptide" evidence="5">
    <location>
        <begin position="1"/>
        <end position="21"/>
    </location>
</feature>
<dbReference type="SUPFAM" id="SSF51905">
    <property type="entry name" value="FAD/NAD(P)-binding domain"/>
    <property type="match status" value="1"/>
</dbReference>
<dbReference type="InterPro" id="IPR000172">
    <property type="entry name" value="GMC_OxRdtase_N"/>
</dbReference>
<feature type="active site" description="Proton acceptor" evidence="2">
    <location>
        <position position="588"/>
    </location>
</feature>
<proteinExistence type="inferred from homology"/>
<name>A0A3N4IHW2_ASCIM</name>
<dbReference type="Pfam" id="PF00732">
    <property type="entry name" value="GMC_oxred_N"/>
    <property type="match status" value="1"/>
</dbReference>
<dbReference type="EMBL" id="ML119663">
    <property type="protein sequence ID" value="RPA83730.1"/>
    <property type="molecule type" value="Genomic_DNA"/>
</dbReference>
<gene>
    <name evidence="8" type="ORF">BJ508DRAFT_360403</name>
</gene>
<dbReference type="PIRSF" id="PIRSF000137">
    <property type="entry name" value="Alcohol_oxidase"/>
    <property type="match status" value="1"/>
</dbReference>
<dbReference type="GO" id="GO:0044550">
    <property type="term" value="P:secondary metabolite biosynthetic process"/>
    <property type="evidence" value="ECO:0007669"/>
    <property type="project" value="TreeGrafter"/>
</dbReference>
<evidence type="ECO:0000256" key="2">
    <source>
        <dbReference type="PIRSR" id="PIRSR000137-1"/>
    </source>
</evidence>
<evidence type="ECO:0000256" key="3">
    <source>
        <dbReference type="PIRSR" id="PIRSR000137-2"/>
    </source>
</evidence>
<feature type="domain" description="Glucose-methanol-choline oxidoreductase N-terminal" evidence="6">
    <location>
        <begin position="113"/>
        <end position="136"/>
    </location>
</feature>
<sequence>MLARRSQFVGLLATFVVLGNCGIISESQLRSSYDYIVIGGGTAGLVVANRLSEDPRVSVLVVEAGPLDKGENFIHIPRFVGTAGDGLTSVYNWNFPAEPQPELNGRAINPPAGRCVGGSSAINALLFDRGSINDYNSWEELGNPGWGWKSLLPYFIKIETYNHPPKEIAQPFNITFDPSAHGYSGPVQSSYGRGFTNQTDVIFDAFKDLGVPREVDGTNGRKVNALWGSFSLHPTNRSRSYARPAYFEPVLKRRNYDALLETRVTRILTSSSKGGRKSKANGIEIAKSSTSARRTIKANREVILSAGAVASPKILQLSGIGPKKVLQSLNIPVVEDLPGVGYNYQDHSATPVVQPFAEDPQAVNDTIGEYLYYKNRTGPWSGSGLALGFLPLSTISNRSSDILARYAFQSNSHLPADLHPTLLAGYERQKQLLIKYLPTDLTAASEYIYGGGAVVATILHPFSRGYTIINSTDPFANQIINQRYLSNPIDYDVLVDQVRYARRILATPSIQALGPLGPEVLPGEGVEGEEELREFVRGILSTFSHVSGTCSMMPRQLGGVVDKNLRVYGVDGLRVVDASVIPLVPGTHLQATVYAIAEKASDIIKRGD</sequence>
<keyword evidence="5" id="KW-0732">Signal</keyword>
<evidence type="ECO:0000256" key="1">
    <source>
        <dbReference type="ARBA" id="ARBA00010790"/>
    </source>
</evidence>
<feature type="binding site" evidence="3">
    <location>
        <position position="264"/>
    </location>
    <ligand>
        <name>FAD</name>
        <dbReference type="ChEBI" id="CHEBI:57692"/>
    </ligand>
</feature>
<organism evidence="8 9">
    <name type="scientific">Ascobolus immersus RN42</name>
    <dbReference type="NCBI Taxonomy" id="1160509"/>
    <lineage>
        <taxon>Eukaryota</taxon>
        <taxon>Fungi</taxon>
        <taxon>Dikarya</taxon>
        <taxon>Ascomycota</taxon>
        <taxon>Pezizomycotina</taxon>
        <taxon>Pezizomycetes</taxon>
        <taxon>Pezizales</taxon>
        <taxon>Ascobolaceae</taxon>
        <taxon>Ascobolus</taxon>
    </lineage>
</organism>
<evidence type="ECO:0000313" key="9">
    <source>
        <dbReference type="Proteomes" id="UP000275078"/>
    </source>
</evidence>
<feature type="active site" description="Proton donor" evidence="2">
    <location>
        <position position="545"/>
    </location>
</feature>
<dbReference type="GO" id="GO:0016614">
    <property type="term" value="F:oxidoreductase activity, acting on CH-OH group of donors"/>
    <property type="evidence" value="ECO:0007669"/>
    <property type="project" value="InterPro"/>
</dbReference>
<evidence type="ECO:0000259" key="6">
    <source>
        <dbReference type="PROSITE" id="PS00623"/>
    </source>
</evidence>
<dbReference type="PROSITE" id="PS00624">
    <property type="entry name" value="GMC_OXRED_2"/>
    <property type="match status" value="1"/>
</dbReference>
<dbReference type="Gene3D" id="3.30.560.10">
    <property type="entry name" value="Glucose Oxidase, domain 3"/>
    <property type="match status" value="1"/>
</dbReference>
<evidence type="ECO:0000259" key="7">
    <source>
        <dbReference type="PROSITE" id="PS00624"/>
    </source>
</evidence>
<dbReference type="InterPro" id="IPR007867">
    <property type="entry name" value="GMC_OxRtase_C"/>
</dbReference>